<dbReference type="KEGG" id="daf:Desaf_3394"/>
<evidence type="ECO:0000313" key="5">
    <source>
        <dbReference type="Proteomes" id="UP000007844"/>
    </source>
</evidence>
<organism evidence="4 5">
    <name type="scientific">Desulfocurvibacter africanus subsp. africanus str. Walvis Bay</name>
    <dbReference type="NCBI Taxonomy" id="690850"/>
    <lineage>
        <taxon>Bacteria</taxon>
        <taxon>Pseudomonadati</taxon>
        <taxon>Thermodesulfobacteriota</taxon>
        <taxon>Desulfovibrionia</taxon>
        <taxon>Desulfovibrionales</taxon>
        <taxon>Desulfovibrionaceae</taxon>
        <taxon>Desulfocurvibacter</taxon>
    </lineage>
</organism>
<accession>F3YWV7</accession>
<dbReference type="InterPro" id="IPR011330">
    <property type="entry name" value="Glyco_hydro/deAcase_b/a-brl"/>
</dbReference>
<dbReference type="eggNOG" id="COG1449">
    <property type="taxonomic scope" value="Bacteria"/>
</dbReference>
<dbReference type="Pfam" id="PF03065">
    <property type="entry name" value="Glyco_hydro_57"/>
    <property type="match status" value="1"/>
</dbReference>
<protein>
    <submittedName>
        <fullName evidence="4">Glycoside hydrolase family 57</fullName>
    </submittedName>
</protein>
<dbReference type="InterPro" id="IPR021923">
    <property type="entry name" value="DUF3536"/>
</dbReference>
<dbReference type="SUPFAM" id="SSF88713">
    <property type="entry name" value="Glycoside hydrolase/deacetylase"/>
    <property type="match status" value="1"/>
</dbReference>
<dbReference type="Pfam" id="PF12055">
    <property type="entry name" value="DUF3536"/>
    <property type="match status" value="1"/>
</dbReference>
<dbReference type="InterPro" id="IPR004300">
    <property type="entry name" value="Glyco_hydro_57_N"/>
</dbReference>
<dbReference type="STRING" id="690850.Desaf_3394"/>
<feature type="domain" description="Glycoside hydrolase family 57 N-terminal" evidence="3">
    <location>
        <begin position="39"/>
        <end position="309"/>
    </location>
</feature>
<dbReference type="PANTHER" id="PTHR36306">
    <property type="entry name" value="ALPHA-AMYLASE-RELATED-RELATED"/>
    <property type="match status" value="1"/>
</dbReference>
<dbReference type="RefSeq" id="WP_014261301.1">
    <property type="nucleotide sequence ID" value="NC_016629.1"/>
</dbReference>
<evidence type="ECO:0000256" key="1">
    <source>
        <dbReference type="ARBA" id="ARBA00006821"/>
    </source>
</evidence>
<comment type="similarity">
    <text evidence="1">Belongs to the glycosyl hydrolase 57 family.</text>
</comment>
<name>F3YWV7_DESAF</name>
<dbReference type="PANTHER" id="PTHR36306:SF3">
    <property type="entry name" value="GLYCOSIDE HYDROLASE FAMILY 57"/>
    <property type="match status" value="1"/>
</dbReference>
<dbReference type="GO" id="GO:0016787">
    <property type="term" value="F:hydrolase activity"/>
    <property type="evidence" value="ECO:0007669"/>
    <property type="project" value="UniProtKB-KW"/>
</dbReference>
<dbReference type="EMBL" id="CP003221">
    <property type="protein sequence ID" value="EGJ51681.1"/>
    <property type="molecule type" value="Genomic_DNA"/>
</dbReference>
<dbReference type="AlphaFoldDB" id="F3YWV7"/>
<keyword evidence="4" id="KW-0378">Hydrolase</keyword>
<evidence type="ECO:0000256" key="2">
    <source>
        <dbReference type="ARBA" id="ARBA00023277"/>
    </source>
</evidence>
<keyword evidence="5" id="KW-1185">Reference proteome</keyword>
<dbReference type="GO" id="GO:0005975">
    <property type="term" value="P:carbohydrate metabolic process"/>
    <property type="evidence" value="ECO:0007669"/>
    <property type="project" value="InterPro"/>
</dbReference>
<dbReference type="InterPro" id="IPR052046">
    <property type="entry name" value="GH57_Enzymes"/>
</dbReference>
<evidence type="ECO:0000259" key="3">
    <source>
        <dbReference type="Pfam" id="PF03065"/>
    </source>
</evidence>
<gene>
    <name evidence="4" type="ORF">Desaf_3394</name>
</gene>
<sequence length="808" mass="92251">MEKYICIHGHFYQPPRENPWLEEVELQDSAYPYHDWNQRITAECYAPNTASRILDGERRVIDIVSNYSKISFNFGPTLLTWMERHTPDIHEAIVEADRLSRERFSGHGSALAQVYNHMIMPLANERDKQTQVEWGIRDFAHRFGRDPEGMWLPETAVDLKTLEILVDHGILFTILAPNQVAKIRRKGAEKYSDVSGGRVDPTTPYICHLPSGRNIVLFIYDGPISQELAFGDMLKSGERFASRLVGAFNDERDWPQLVHVATDGETYGHHHRSGDMALAYCLHHIQANELARLTIYAEFLEKHSPLHEIEIFENSAWSCAHGVERWRSDCGCNTGAHQGWHQKWRKPLRDSLDQLRDSMTPLYESEAGKLFTDPWKARNEYIEVLLDRTPETMTAFVDRQAERRLSPEERIEALHLLEMQRHAMFMFTSCGWFFDEISGIETTQVMAYAARTIQLLKDTTHVDLEDRFKRGLAAAPSNIAEFGDGAKVYEMFIRPARLDLGRVGAHFAISSLFHEDLADIHVYCFRAETGDFEKRAAGNLRMAIGRTRAWSTITLNESSMAFTALYFGGHSVACGVCQELTRQDFEAMRVDMNKALPLGDVPELVRLMEKHFDGNIYSLTHLFKDEQQAVINQILDKTMAEVRADFARVLDQNFTTMNFLSEVHRPLPRALTSAAEAVLNDELHALFSSESVDLGKLDRVVTNLQRWRIPLDKAGVGLPAERHVTRIMERAVQEPHDTEALMTLKELLESLSRLQLDLNLWKAQNTYFTLHRTVCPAMGKRAAEGDPSALRWLETFSALAPLLSIKVA</sequence>
<keyword evidence="2" id="KW-0119">Carbohydrate metabolism</keyword>
<dbReference type="Proteomes" id="UP000007844">
    <property type="component" value="Chromosome"/>
</dbReference>
<dbReference type="HOGENOM" id="CLU_018719_0_0_7"/>
<evidence type="ECO:0000313" key="4">
    <source>
        <dbReference type="EMBL" id="EGJ51681.1"/>
    </source>
</evidence>
<dbReference type="Gene3D" id="3.20.110.20">
    <property type="match status" value="1"/>
</dbReference>
<dbReference type="CDD" id="cd10797">
    <property type="entry name" value="GH57N_APU_like_1"/>
    <property type="match status" value="1"/>
</dbReference>
<reference evidence="4 5" key="1">
    <citation type="journal article" date="2011" name="J. Bacteriol.">
        <title>Genome sequence of the mercury-methylating and pleomorphic Desulfovibrio africanus Strain Walvis Bay.</title>
        <authorList>
            <person name="Brown S.D."/>
            <person name="Wall J.D."/>
            <person name="Kucken A.M."/>
            <person name="Gilmour C.C."/>
            <person name="Podar M."/>
            <person name="Brandt C.C."/>
            <person name="Teshima H."/>
            <person name="Detter J.C."/>
            <person name="Han C.S."/>
            <person name="Land M.L."/>
            <person name="Lucas S."/>
            <person name="Han J."/>
            <person name="Pennacchio L."/>
            <person name="Nolan M."/>
            <person name="Pitluck S."/>
            <person name="Woyke T."/>
            <person name="Goodwin L."/>
            <person name="Palumbo A.V."/>
            <person name="Elias D.A."/>
        </authorList>
    </citation>
    <scope>NUCLEOTIDE SEQUENCE [LARGE SCALE GENOMIC DNA]</scope>
    <source>
        <strain evidence="4 5">Walvis Bay</strain>
    </source>
</reference>
<proteinExistence type="inferred from homology"/>